<evidence type="ECO:0000256" key="3">
    <source>
        <dbReference type="ARBA" id="ARBA00022737"/>
    </source>
</evidence>
<dbReference type="EMBL" id="JXQQ01000136">
    <property type="protein sequence ID" value="KIQ16123.1"/>
    <property type="molecule type" value="Genomic_DNA"/>
</dbReference>
<keyword evidence="3" id="KW-0677">Repeat</keyword>
<dbReference type="PANTHER" id="PTHR16263">
    <property type="entry name" value="TETRATRICOPEPTIDE REPEAT PROTEIN 38"/>
    <property type="match status" value="1"/>
</dbReference>
<dbReference type="Gene3D" id="1.25.40.10">
    <property type="entry name" value="Tetratricopeptide repeat domain"/>
    <property type="match status" value="1"/>
</dbReference>
<evidence type="ECO:0000313" key="5">
    <source>
        <dbReference type="EMBL" id="KIQ16123.1"/>
    </source>
</evidence>
<dbReference type="SUPFAM" id="SSF48452">
    <property type="entry name" value="TPR-like"/>
    <property type="match status" value="1"/>
</dbReference>
<organism evidence="5 6">
    <name type="scientific">Variovorax paradoxus</name>
    <dbReference type="NCBI Taxonomy" id="34073"/>
    <lineage>
        <taxon>Bacteria</taxon>
        <taxon>Pseudomonadati</taxon>
        <taxon>Pseudomonadota</taxon>
        <taxon>Betaproteobacteria</taxon>
        <taxon>Burkholderiales</taxon>
        <taxon>Comamonadaceae</taxon>
        <taxon>Variovorax</taxon>
    </lineage>
</organism>
<keyword evidence="4" id="KW-0802">TPR repeat</keyword>
<dbReference type="CDD" id="cd05804">
    <property type="entry name" value="StaR_like"/>
    <property type="match status" value="1"/>
</dbReference>
<name>A0A0D0KHT8_VARPD</name>
<dbReference type="InterPro" id="IPR011990">
    <property type="entry name" value="TPR-like_helical_dom_sf"/>
</dbReference>
<dbReference type="InterPro" id="IPR033891">
    <property type="entry name" value="TTC38"/>
</dbReference>
<evidence type="ECO:0000256" key="1">
    <source>
        <dbReference type="ARBA" id="ARBA00005857"/>
    </source>
</evidence>
<dbReference type="AlphaFoldDB" id="A0A0D0KHT8"/>
<gene>
    <name evidence="5" type="ORF">RT97_31465</name>
</gene>
<evidence type="ECO:0000256" key="2">
    <source>
        <dbReference type="ARBA" id="ARBA00019992"/>
    </source>
</evidence>
<evidence type="ECO:0000256" key="4">
    <source>
        <dbReference type="ARBA" id="ARBA00022803"/>
    </source>
</evidence>
<dbReference type="Proteomes" id="UP000032067">
    <property type="component" value="Unassembled WGS sequence"/>
</dbReference>
<comment type="similarity">
    <text evidence="1">Belongs to the TTC38 family.</text>
</comment>
<evidence type="ECO:0000313" key="6">
    <source>
        <dbReference type="Proteomes" id="UP000032067"/>
    </source>
</evidence>
<sequence length="458" mass="49416">MPSATPHAADSLGNPLTLDNPASLALVDDFVMGFISTESRAVNLIALAETDASPIVQAYCATLHLFAESREAVANARPFLAKARAGAERATPREQRYITAIEAWADGDIVRAIELHAAQAREFPRDLVSVKLGQYHCFNTGDCPGMLRLALAVLPSTADVPYVHGMAAFGFEQCHLMREAEASARLAIAMCRKEPWAHHALAHVMLTEGRLAEGLAFMESVSDTWIGLNSFMVTHNWWHVALFLIDLGRDAEALAVYDEHAWGVVKDYSQDQIGAVSLLARLELAGIDVGARWNDVAGYLLQRQADHVLPFLDLQYLYGLARAGRPEADALLRNIEAFAPNAPPSTRAAWQRVCVPAAHGLVAHARGDFAGAIEGLGVALPRMIEIGGSHAQRDLFEQVYLAALVRMGSESTLAAAQGILQQQLNGQPESLRLRRQAGAVYARLGLGQLAAGGMPARG</sequence>
<accession>A0A0D0KHT8</accession>
<dbReference type="RefSeq" id="WP_042582844.1">
    <property type="nucleotide sequence ID" value="NZ_JXQQ01000136.1"/>
</dbReference>
<dbReference type="OrthoDB" id="9815900at2"/>
<comment type="caution">
    <text evidence="5">The sequence shown here is derived from an EMBL/GenBank/DDBJ whole genome shotgun (WGS) entry which is preliminary data.</text>
</comment>
<protein>
    <recommendedName>
        <fullName evidence="2">Tetratricopeptide repeat protein 38</fullName>
    </recommendedName>
</protein>
<dbReference type="PANTHER" id="PTHR16263:SF4">
    <property type="entry name" value="TETRATRICOPEPTIDE REPEAT PROTEIN 38"/>
    <property type="match status" value="1"/>
</dbReference>
<proteinExistence type="inferred from homology"/>
<reference evidence="5 6" key="1">
    <citation type="submission" date="2014-12" db="EMBL/GenBank/DDBJ databases">
        <title>16Stimator: statistical estimation of ribosomal gene copy numbers from draft genome assemblies.</title>
        <authorList>
            <person name="Perisin M.A."/>
            <person name="Vetter M."/>
            <person name="Gilbert J.A."/>
            <person name="Bergelson J."/>
        </authorList>
    </citation>
    <scope>NUCLEOTIDE SEQUENCE [LARGE SCALE GENOMIC DNA]</scope>
    <source>
        <strain evidence="5 6">MEDvA23</strain>
    </source>
</reference>